<dbReference type="PANTHER" id="PTHR46211">
    <property type="entry name" value="GLYCEROPHOSPHORYL DIESTER PHOSPHODIESTERASE"/>
    <property type="match status" value="1"/>
</dbReference>
<dbReference type="PROSITE" id="PS50007">
    <property type="entry name" value="PIPLC_X_DOMAIN"/>
    <property type="match status" value="1"/>
</dbReference>
<dbReference type="STRING" id="579105.SAMN04488096_107117"/>
<evidence type="ECO:0000259" key="1">
    <source>
        <dbReference type="PROSITE" id="PS51704"/>
    </source>
</evidence>
<dbReference type="Gene3D" id="3.20.20.190">
    <property type="entry name" value="Phosphatidylinositol (PI) phosphodiesterase"/>
    <property type="match status" value="1"/>
</dbReference>
<dbReference type="AlphaFoldDB" id="A0A1M6G3R8"/>
<dbReference type="InterPro" id="IPR017946">
    <property type="entry name" value="PLC-like_Pdiesterase_TIM-brl"/>
</dbReference>
<keyword evidence="3" id="KW-1185">Reference proteome</keyword>
<gene>
    <name evidence="2" type="ORF">SAMN04488096_107117</name>
</gene>
<dbReference type="Proteomes" id="UP000184225">
    <property type="component" value="Unassembled WGS sequence"/>
</dbReference>
<dbReference type="EMBL" id="FQYY01000007">
    <property type="protein sequence ID" value="SHJ04625.1"/>
    <property type="molecule type" value="Genomic_DNA"/>
</dbReference>
<dbReference type="Pfam" id="PF03009">
    <property type="entry name" value="GDPD"/>
    <property type="match status" value="1"/>
</dbReference>
<proteinExistence type="predicted"/>
<dbReference type="SUPFAM" id="SSF51695">
    <property type="entry name" value="PLC-like phosphodiesterases"/>
    <property type="match status" value="1"/>
</dbReference>
<evidence type="ECO:0000313" key="3">
    <source>
        <dbReference type="Proteomes" id="UP000184225"/>
    </source>
</evidence>
<dbReference type="GO" id="GO:0006629">
    <property type="term" value="P:lipid metabolic process"/>
    <property type="evidence" value="ECO:0007669"/>
    <property type="project" value="InterPro"/>
</dbReference>
<sequence>MKIQVQGHRGDRGNFPENSIPAFLSALKKGVDVLEMDVVISQDNKVVVSHEPFMSSLYMLQPNGKEITKEEELSFNLYKMPYHLIKQFDSGSKGNPNFLQQKKIKTYKPLLSEVLDTVEDFLKEEKIDSIQYNIEIKSEAIEYHKSQPAPEEFVTLVTEVIEQKKLTNRVILQSFDPAILEILHKKYPAIQLSYLVEEKSLEENLNLLSFTPNIFSPFYKMILNEEYVNQVKKLNMKLIPWTVNQPEAIKEMIKFQVDGIITDYPERVIEQLSTNK</sequence>
<dbReference type="OrthoDB" id="384721at2"/>
<dbReference type="InterPro" id="IPR030395">
    <property type="entry name" value="GP_PDE_dom"/>
</dbReference>
<name>A0A1M6G3R8_9FLAO</name>
<dbReference type="GO" id="GO:0008081">
    <property type="term" value="F:phosphoric diester hydrolase activity"/>
    <property type="evidence" value="ECO:0007669"/>
    <property type="project" value="InterPro"/>
</dbReference>
<accession>A0A1M6G3R8</accession>
<dbReference type="PANTHER" id="PTHR46211:SF14">
    <property type="entry name" value="GLYCEROPHOSPHODIESTER PHOSPHODIESTERASE"/>
    <property type="match status" value="1"/>
</dbReference>
<dbReference type="PROSITE" id="PS51704">
    <property type="entry name" value="GP_PDE"/>
    <property type="match status" value="1"/>
</dbReference>
<feature type="domain" description="GP-PDE" evidence="1">
    <location>
        <begin position="3"/>
        <end position="272"/>
    </location>
</feature>
<protein>
    <submittedName>
        <fullName evidence="2">Glycerophosphoryl diester phosphodiesterase</fullName>
    </submittedName>
</protein>
<reference evidence="2 3" key="1">
    <citation type="submission" date="2016-11" db="EMBL/GenBank/DDBJ databases">
        <authorList>
            <person name="Jaros S."/>
            <person name="Januszkiewicz K."/>
            <person name="Wedrychowicz H."/>
        </authorList>
    </citation>
    <scope>NUCLEOTIDE SEQUENCE [LARGE SCALE GENOMIC DNA]</scope>
    <source>
        <strain evidence="2 3">DSM 21425</strain>
    </source>
</reference>
<dbReference type="RefSeq" id="WP_073152078.1">
    <property type="nucleotide sequence ID" value="NZ_FQYY01000007.1"/>
</dbReference>
<evidence type="ECO:0000313" key="2">
    <source>
        <dbReference type="EMBL" id="SHJ04625.1"/>
    </source>
</evidence>
<organism evidence="2 3">
    <name type="scientific">Mesonia phycicola</name>
    <dbReference type="NCBI Taxonomy" id="579105"/>
    <lineage>
        <taxon>Bacteria</taxon>
        <taxon>Pseudomonadati</taxon>
        <taxon>Bacteroidota</taxon>
        <taxon>Flavobacteriia</taxon>
        <taxon>Flavobacteriales</taxon>
        <taxon>Flavobacteriaceae</taxon>
        <taxon>Mesonia</taxon>
    </lineage>
</organism>